<proteinExistence type="predicted"/>
<keyword evidence="4" id="KW-1185">Reference proteome</keyword>
<dbReference type="PANTHER" id="PTHR43215">
    <property type="entry name" value="RADIAL SPOKE HEAD 1 HOMOLOG"/>
    <property type="match status" value="1"/>
</dbReference>
<protein>
    <submittedName>
        <fullName evidence="3">Membrane protein</fullName>
    </submittedName>
</protein>
<dbReference type="Gene3D" id="2.20.110.10">
    <property type="entry name" value="Histone H3 K4-specific methyltransferase SET7/9 N-terminal domain"/>
    <property type="match status" value="1"/>
</dbReference>
<dbReference type="STRING" id="1348632.GCA_001591745_00775"/>
<feature type="transmembrane region" description="Helical" evidence="2">
    <location>
        <begin position="24"/>
        <end position="41"/>
    </location>
</feature>
<keyword evidence="1" id="KW-0677">Repeat</keyword>
<name>A0A2A5S0E6_9LACT</name>
<dbReference type="InterPro" id="IPR003409">
    <property type="entry name" value="MORN"/>
</dbReference>
<organism evidence="3 4">
    <name type="scientific">Pseudolactococcus plantarum</name>
    <dbReference type="NCBI Taxonomy" id="1365"/>
    <lineage>
        <taxon>Bacteria</taxon>
        <taxon>Bacillati</taxon>
        <taxon>Bacillota</taxon>
        <taxon>Bacilli</taxon>
        <taxon>Lactobacillales</taxon>
        <taxon>Streptococcaceae</taxon>
        <taxon>Pseudolactococcus</taxon>
    </lineage>
</organism>
<dbReference type="Proteomes" id="UP000242246">
    <property type="component" value="Unassembled WGS sequence"/>
</dbReference>
<accession>A0A2A5S0E6</accession>
<dbReference type="SMART" id="SM00698">
    <property type="entry name" value="MORN"/>
    <property type="match status" value="3"/>
</dbReference>
<keyword evidence="2" id="KW-1133">Transmembrane helix</keyword>
<evidence type="ECO:0000256" key="1">
    <source>
        <dbReference type="ARBA" id="ARBA00022737"/>
    </source>
</evidence>
<reference evidence="3 4" key="1">
    <citation type="submission" date="2014-12" db="EMBL/GenBank/DDBJ databases">
        <title>Draft genome sequences of 10 type strains of Lactococcus.</title>
        <authorList>
            <person name="Sun Z."/>
            <person name="Zhong Z."/>
            <person name="Liu W."/>
            <person name="Zhang W."/>
            <person name="Zhang H."/>
        </authorList>
    </citation>
    <scope>NUCLEOTIDE SEQUENCE [LARGE SCALE GENOMIC DNA]</scope>
    <source>
        <strain evidence="3 4">DSM 20686</strain>
    </source>
</reference>
<evidence type="ECO:0000256" key="2">
    <source>
        <dbReference type="SAM" id="Phobius"/>
    </source>
</evidence>
<dbReference type="EMBL" id="JXJX01000006">
    <property type="protein sequence ID" value="PCS06934.1"/>
    <property type="molecule type" value="Genomic_DNA"/>
</dbReference>
<keyword evidence="2" id="KW-0812">Transmembrane</keyword>
<keyword evidence="2" id="KW-0472">Membrane</keyword>
<evidence type="ECO:0000313" key="3">
    <source>
        <dbReference type="EMBL" id="PCS06934.1"/>
    </source>
</evidence>
<gene>
    <name evidence="3" type="ORF">RU87_GL001394</name>
</gene>
<comment type="caution">
    <text evidence="3">The sequence shown here is derived from an EMBL/GenBank/DDBJ whole genome shotgun (WGS) entry which is preliminary data.</text>
</comment>
<dbReference type="AlphaFoldDB" id="A0A2A5S0E6"/>
<dbReference type="SUPFAM" id="SSF82185">
    <property type="entry name" value="Histone H3 K4-specific methyltransferase SET7/9 N-terminal domain"/>
    <property type="match status" value="1"/>
</dbReference>
<sequence>MKIGENGLQQSLNKVIRFVGAQKWILIFIPVFFILLFLLTLPRMHKGTIKDDQFTYTGTLLKGVPEGSGTMVFQNGDTYTGNFKSGKFNDQGTFTSKKDKWTYKGSFKNGSPDGKGEMISSGKTQKISMKNGVIIK</sequence>
<evidence type="ECO:0000313" key="4">
    <source>
        <dbReference type="Proteomes" id="UP000242246"/>
    </source>
</evidence>
<dbReference type="Pfam" id="PF02493">
    <property type="entry name" value="MORN"/>
    <property type="match status" value="3"/>
</dbReference>
<dbReference type="PANTHER" id="PTHR43215:SF14">
    <property type="entry name" value="RADIAL SPOKE HEAD 1 HOMOLOG"/>
    <property type="match status" value="1"/>
</dbReference>